<organism evidence="2 3">
    <name type="scientific">Kineococcus endophyticus</name>
    <dbReference type="NCBI Taxonomy" id="1181883"/>
    <lineage>
        <taxon>Bacteria</taxon>
        <taxon>Bacillati</taxon>
        <taxon>Actinomycetota</taxon>
        <taxon>Actinomycetes</taxon>
        <taxon>Kineosporiales</taxon>
        <taxon>Kineosporiaceae</taxon>
        <taxon>Kineococcus</taxon>
    </lineage>
</organism>
<keyword evidence="3" id="KW-1185">Reference proteome</keyword>
<dbReference type="InterPro" id="IPR013780">
    <property type="entry name" value="Glyco_hydro_b"/>
</dbReference>
<dbReference type="Proteomes" id="UP001555826">
    <property type="component" value="Unassembled WGS sequence"/>
</dbReference>
<dbReference type="Gene3D" id="3.90.400.10">
    <property type="entry name" value="Oligo-1,6-glucosidase, Domain 2"/>
    <property type="match status" value="1"/>
</dbReference>
<dbReference type="Gene3D" id="2.60.40.1180">
    <property type="entry name" value="Golgi alpha-mannosidase II"/>
    <property type="match status" value="1"/>
</dbReference>
<dbReference type="InterPro" id="IPR006047">
    <property type="entry name" value="GH13_cat_dom"/>
</dbReference>
<proteinExistence type="predicted"/>
<sequence>MHHHRSQPPPPVPEDLLAGLEPLRRETFALRVARWWPDLAAGLADVYPSDVAATAGERLLRAAATAYAARDEALHRLDQERTLRPDWFQDPALVGYAAYTERFGGTLAGVRDRLDHLEDLGVGYLHLMPVLRPREGDSDGGYAVADYRDVRADLGTVEDLADLATSLHKRGISLVLDLVLNHVAREHAWAQAARAGDERYRRYFHVHPDRAVPDAYERTLPEVFPDFAPGNFSWDDGLDAWVWTTFNSFQWDVDWSNPDVLLEYTEIVLFLANLGVDVLRLDAIAFIWKRLGTNCQNQPEVHSLTQVLRAVTRIACPAVLLKAEAIVAPDDLVHYLGRGRHHGRVSDLAYHNTLMVQIWSMLAAQDVTLATHALRSLPPVPASTAWITYVRCHDDIGWAVSDADAAAVGLSGHEHRRFLSDWYSGTFPGSTARGLVFQENPATGDRRISGSAAALVGLTAARAGGPDGTVDEAAVDGAVARLLLAHTVVMGWGGIPVVWMGDELALDGDPAWAAVPEQAADNRWVHRPWFDDRELSAAADPSTVPGRVLSGFRHLARVRASLPHLHASVAAEVLEMSDPGVLAVLHRHPEGNLLSLCNVTEGWRSWPGFRLEGLGLTQAQDALTGGPVPRGGDGDVWLAPWQAVWLVASDV</sequence>
<evidence type="ECO:0000313" key="3">
    <source>
        <dbReference type="Proteomes" id="UP001555826"/>
    </source>
</evidence>
<dbReference type="InterPro" id="IPR055218">
    <property type="entry name" value="Amylosucrase_C"/>
</dbReference>
<dbReference type="CDD" id="cd11324">
    <property type="entry name" value="AmyAc_Amylosucrase"/>
    <property type="match status" value="1"/>
</dbReference>
<gene>
    <name evidence="2" type="ORF">AB1207_12775</name>
</gene>
<evidence type="ECO:0000259" key="1">
    <source>
        <dbReference type="SMART" id="SM00642"/>
    </source>
</evidence>
<dbReference type="Pfam" id="PF22582">
    <property type="entry name" value="Amylosucrase_C-like"/>
    <property type="match status" value="1"/>
</dbReference>
<name>A0ABV3P7M2_9ACTN</name>
<protein>
    <submittedName>
        <fullName evidence="2">Alpha-amylase family protein</fullName>
    </submittedName>
</protein>
<dbReference type="PANTHER" id="PTHR10357:SF213">
    <property type="entry name" value="ALPHA AMYLASE CATALYTIC REGION"/>
    <property type="match status" value="1"/>
</dbReference>
<dbReference type="Gene3D" id="1.10.1740.10">
    <property type="match status" value="1"/>
</dbReference>
<dbReference type="InterPro" id="IPR044077">
    <property type="entry name" value="Amylosucrase"/>
</dbReference>
<reference evidence="2 3" key="1">
    <citation type="submission" date="2024-07" db="EMBL/GenBank/DDBJ databases">
        <authorList>
            <person name="Thanompreechachai J."/>
            <person name="Duangmal K."/>
        </authorList>
    </citation>
    <scope>NUCLEOTIDE SEQUENCE [LARGE SCALE GENOMIC DNA]</scope>
    <source>
        <strain evidence="2 3">KCTC 19886</strain>
    </source>
</reference>
<dbReference type="Gene3D" id="3.20.20.80">
    <property type="entry name" value="Glycosidases"/>
    <property type="match status" value="1"/>
</dbReference>
<dbReference type="Pfam" id="PF00128">
    <property type="entry name" value="Alpha-amylase"/>
    <property type="match status" value="1"/>
</dbReference>
<comment type="caution">
    <text evidence="2">The sequence shown here is derived from an EMBL/GenBank/DDBJ whole genome shotgun (WGS) entry which is preliminary data.</text>
</comment>
<dbReference type="InterPro" id="IPR017853">
    <property type="entry name" value="GH"/>
</dbReference>
<dbReference type="SUPFAM" id="SSF51445">
    <property type="entry name" value="(Trans)glycosidases"/>
    <property type="match status" value="1"/>
</dbReference>
<dbReference type="EMBL" id="JBFNQN010000008">
    <property type="protein sequence ID" value="MEW9265625.1"/>
    <property type="molecule type" value="Genomic_DNA"/>
</dbReference>
<evidence type="ECO:0000313" key="2">
    <source>
        <dbReference type="EMBL" id="MEW9265625.1"/>
    </source>
</evidence>
<dbReference type="RefSeq" id="WP_367638756.1">
    <property type="nucleotide sequence ID" value="NZ_JBFNQN010000008.1"/>
</dbReference>
<dbReference type="PANTHER" id="PTHR10357">
    <property type="entry name" value="ALPHA-AMYLASE FAMILY MEMBER"/>
    <property type="match status" value="1"/>
</dbReference>
<dbReference type="InterPro" id="IPR045857">
    <property type="entry name" value="O16G_dom_2"/>
</dbReference>
<accession>A0ABV3P7M2</accession>
<dbReference type="SMART" id="SM00642">
    <property type="entry name" value="Aamy"/>
    <property type="match status" value="1"/>
</dbReference>
<feature type="domain" description="Glycosyl hydrolase family 13 catalytic" evidence="1">
    <location>
        <begin position="97"/>
        <end position="543"/>
    </location>
</feature>